<dbReference type="PANTHER" id="PTHR43823:SF3">
    <property type="entry name" value="MULTIDRUG EXPORT PROTEIN MEPA"/>
    <property type="match status" value="1"/>
</dbReference>
<comment type="similarity">
    <text evidence="2">Belongs to the multi antimicrobial extrusion (MATE) (TC 2.A.66.1) family.</text>
</comment>
<dbReference type="GO" id="GO:0015297">
    <property type="term" value="F:antiporter activity"/>
    <property type="evidence" value="ECO:0007669"/>
    <property type="project" value="InterPro"/>
</dbReference>
<proteinExistence type="inferred from homology"/>
<keyword evidence="3" id="KW-1003">Cell membrane</keyword>
<feature type="transmembrane region" description="Helical" evidence="8">
    <location>
        <begin position="187"/>
        <end position="207"/>
    </location>
</feature>
<evidence type="ECO:0000256" key="3">
    <source>
        <dbReference type="ARBA" id="ARBA00022475"/>
    </source>
</evidence>
<dbReference type="Pfam" id="PF01554">
    <property type="entry name" value="MatE"/>
    <property type="match status" value="1"/>
</dbReference>
<evidence type="ECO:0000256" key="1">
    <source>
        <dbReference type="ARBA" id="ARBA00004651"/>
    </source>
</evidence>
<keyword evidence="5 8" id="KW-1133">Transmembrane helix</keyword>
<feature type="transmembrane region" description="Helical" evidence="8">
    <location>
        <begin position="351"/>
        <end position="372"/>
    </location>
</feature>
<accession>A0A146KK74</accession>
<dbReference type="GO" id="GO:0042910">
    <property type="term" value="F:xenobiotic transmembrane transporter activity"/>
    <property type="evidence" value="ECO:0007669"/>
    <property type="project" value="InterPro"/>
</dbReference>
<dbReference type="InterPro" id="IPR002528">
    <property type="entry name" value="MATE_fam"/>
</dbReference>
<feature type="transmembrane region" description="Helical" evidence="8">
    <location>
        <begin position="259"/>
        <end position="288"/>
    </location>
</feature>
<feature type="transmembrane region" description="Helical" evidence="8">
    <location>
        <begin position="156"/>
        <end position="175"/>
    </location>
</feature>
<evidence type="ECO:0000256" key="2">
    <source>
        <dbReference type="ARBA" id="ARBA00010199"/>
    </source>
</evidence>
<gene>
    <name evidence="9" type="ORF">TPC1_11032</name>
</gene>
<feature type="compositionally biased region" description="Basic and acidic residues" evidence="7">
    <location>
        <begin position="496"/>
        <end position="507"/>
    </location>
</feature>
<dbReference type="AlphaFoldDB" id="A0A146KK74"/>
<keyword evidence="4 8" id="KW-0812">Transmembrane</keyword>
<comment type="subcellular location">
    <subcellularLocation>
        <location evidence="1">Cell membrane</location>
        <topology evidence="1">Multi-pass membrane protein</topology>
    </subcellularLocation>
</comment>
<evidence type="ECO:0000256" key="7">
    <source>
        <dbReference type="SAM" id="MobiDB-lite"/>
    </source>
</evidence>
<feature type="transmembrane region" description="Helical" evidence="8">
    <location>
        <begin position="423"/>
        <end position="445"/>
    </location>
</feature>
<feature type="transmembrane region" description="Helical" evidence="8">
    <location>
        <begin position="392"/>
        <end position="411"/>
    </location>
</feature>
<dbReference type="EMBL" id="GDID01000770">
    <property type="protein sequence ID" value="JAP95836.1"/>
    <property type="molecule type" value="Transcribed_RNA"/>
</dbReference>
<feature type="transmembrane region" description="Helical" evidence="8">
    <location>
        <begin position="219"/>
        <end position="238"/>
    </location>
</feature>
<feature type="transmembrane region" description="Helical" evidence="8">
    <location>
        <begin position="38"/>
        <end position="60"/>
    </location>
</feature>
<feature type="transmembrane region" description="Helical" evidence="8">
    <location>
        <begin position="451"/>
        <end position="473"/>
    </location>
</feature>
<feature type="transmembrane region" description="Helical" evidence="8">
    <location>
        <begin position="113"/>
        <end position="136"/>
    </location>
</feature>
<name>A0A146KK74_9EUKA</name>
<protein>
    <submittedName>
        <fullName evidence="9">MatE efflux family protein</fullName>
    </submittedName>
</protein>
<evidence type="ECO:0000313" key="9">
    <source>
        <dbReference type="EMBL" id="JAP95836.1"/>
    </source>
</evidence>
<evidence type="ECO:0000256" key="6">
    <source>
        <dbReference type="ARBA" id="ARBA00023136"/>
    </source>
</evidence>
<dbReference type="InterPro" id="IPR051327">
    <property type="entry name" value="MATE_MepA_subfamily"/>
</dbReference>
<evidence type="ECO:0000256" key="8">
    <source>
        <dbReference type="SAM" id="Phobius"/>
    </source>
</evidence>
<sequence length="534" mass="59756">CLQAQNGGNINLSKIEEQNHIPIDTTLQKLQNYNLSSVIFKLAVPAFIANIVTWVAQLLISNMQNTDITVTNIVLTLKQDLLMCVPFGLSGGLTSIISPTLGVKNMHATQKTFMHYILIWAFLMVATMLGTLTWMSRLVNTLGATKGSTTAQMATQYGYLIFGAGIFGYYVTQGFSNIQRAVNRSMFAASSQIAISLIEVVLLWLSYRYFKQNTIQENALSTIVANLVVAIIILIPFVQFKKFFRHFSLKFSWRLVRAFSWRTVIYVLYSAVPNFILEFHLPITVAIINVMVRSISQSDAQRDWNTSVLNSVVSVFSLIEICNISFEYAFSPTVGYSIGARNWKRSRETMMLTLIWCTAVGVVLFVLVNVFAEDLSLYYMKGNQMMAHDMTFGIRIMTAVLPTLPCHVMMGDVYQMEGKTFKAIMVSVSQTIGTAVFIPLIAYLTNSLMGIFYGFLAGTAVGSIVGVATWIHAYKVLGKVQRGEITVKQSQINENDPDHFTQEENGQKSRKQSTIAPLQTLILDSTKVNRKLHD</sequence>
<feature type="region of interest" description="Disordered" evidence="7">
    <location>
        <begin position="492"/>
        <end position="513"/>
    </location>
</feature>
<feature type="non-terminal residue" evidence="9">
    <location>
        <position position="1"/>
    </location>
</feature>
<reference evidence="9" key="1">
    <citation type="submission" date="2015-07" db="EMBL/GenBank/DDBJ databases">
        <title>Adaptation to a free-living lifestyle via gene acquisitions in the diplomonad Trepomonas sp. PC1.</title>
        <authorList>
            <person name="Xu F."/>
            <person name="Jerlstrom-Hultqvist J."/>
            <person name="Kolisko M."/>
            <person name="Simpson A.G.B."/>
            <person name="Roger A.J."/>
            <person name="Svard S.G."/>
            <person name="Andersson J.O."/>
        </authorList>
    </citation>
    <scope>NUCLEOTIDE SEQUENCE</scope>
    <source>
        <strain evidence="9">PC1</strain>
    </source>
</reference>
<dbReference type="PANTHER" id="PTHR43823">
    <property type="entry name" value="SPORULATION PROTEIN YKVU"/>
    <property type="match status" value="1"/>
</dbReference>
<feature type="transmembrane region" description="Helical" evidence="8">
    <location>
        <begin position="308"/>
        <end position="330"/>
    </location>
</feature>
<keyword evidence="6 8" id="KW-0472">Membrane</keyword>
<organism evidence="9">
    <name type="scientific">Trepomonas sp. PC1</name>
    <dbReference type="NCBI Taxonomy" id="1076344"/>
    <lineage>
        <taxon>Eukaryota</taxon>
        <taxon>Metamonada</taxon>
        <taxon>Diplomonadida</taxon>
        <taxon>Hexamitidae</taxon>
        <taxon>Hexamitinae</taxon>
        <taxon>Trepomonas</taxon>
    </lineage>
</organism>
<feature type="transmembrane region" description="Helical" evidence="8">
    <location>
        <begin position="80"/>
        <end position="101"/>
    </location>
</feature>
<dbReference type="GO" id="GO:0005886">
    <property type="term" value="C:plasma membrane"/>
    <property type="evidence" value="ECO:0007669"/>
    <property type="project" value="UniProtKB-SubCell"/>
</dbReference>
<evidence type="ECO:0000256" key="5">
    <source>
        <dbReference type="ARBA" id="ARBA00022989"/>
    </source>
</evidence>
<evidence type="ECO:0000256" key="4">
    <source>
        <dbReference type="ARBA" id="ARBA00022692"/>
    </source>
</evidence>